<gene>
    <name evidence="1" type="ORF">SAMN06295933_0555</name>
</gene>
<dbReference type="Proteomes" id="UP000192906">
    <property type="component" value="Unassembled WGS sequence"/>
</dbReference>
<dbReference type="AlphaFoldDB" id="A0A1X7CAN2"/>
<evidence type="ECO:0008006" key="3">
    <source>
        <dbReference type="Google" id="ProtNLM"/>
    </source>
</evidence>
<organism evidence="1 2">
    <name type="scientific">Desulfovibrio gilichinskyi</name>
    <dbReference type="NCBI Taxonomy" id="1519643"/>
    <lineage>
        <taxon>Bacteria</taxon>
        <taxon>Pseudomonadati</taxon>
        <taxon>Thermodesulfobacteriota</taxon>
        <taxon>Desulfovibrionia</taxon>
        <taxon>Desulfovibrionales</taxon>
        <taxon>Desulfovibrionaceae</taxon>
        <taxon>Desulfovibrio</taxon>
    </lineage>
</organism>
<dbReference type="RefSeq" id="WP_085097930.1">
    <property type="nucleotide sequence ID" value="NZ_FWZU01000001.1"/>
</dbReference>
<dbReference type="InterPro" id="IPR011990">
    <property type="entry name" value="TPR-like_helical_dom_sf"/>
</dbReference>
<proteinExistence type="predicted"/>
<accession>A0A1X7CAN2</accession>
<evidence type="ECO:0000313" key="1">
    <source>
        <dbReference type="EMBL" id="SME92634.1"/>
    </source>
</evidence>
<name>A0A1X7CAN2_9BACT</name>
<evidence type="ECO:0000313" key="2">
    <source>
        <dbReference type="Proteomes" id="UP000192906"/>
    </source>
</evidence>
<dbReference type="PROSITE" id="PS51257">
    <property type="entry name" value="PROKAR_LIPOPROTEIN"/>
    <property type="match status" value="1"/>
</dbReference>
<dbReference type="SUPFAM" id="SSF48452">
    <property type="entry name" value="TPR-like"/>
    <property type="match status" value="1"/>
</dbReference>
<keyword evidence="2" id="KW-1185">Reference proteome</keyword>
<dbReference type="STRING" id="1519643.SAMN06295933_0555"/>
<dbReference type="EMBL" id="FWZU01000001">
    <property type="protein sequence ID" value="SME92634.1"/>
    <property type="molecule type" value="Genomic_DNA"/>
</dbReference>
<reference evidence="2" key="1">
    <citation type="submission" date="2017-04" db="EMBL/GenBank/DDBJ databases">
        <authorList>
            <person name="Varghese N."/>
            <person name="Submissions S."/>
        </authorList>
    </citation>
    <scope>NUCLEOTIDE SEQUENCE [LARGE SCALE GENOMIC DNA]</scope>
    <source>
        <strain evidence="2">K3S</strain>
    </source>
</reference>
<protein>
    <recommendedName>
        <fullName evidence="3">Tetratricopeptide repeat-containing protein</fullName>
    </recommendedName>
</protein>
<dbReference type="Gene3D" id="1.25.40.10">
    <property type="entry name" value="Tetratricopeptide repeat domain"/>
    <property type="match status" value="1"/>
</dbReference>
<sequence>MKKIGVLILLIVGLSLSGCALKTQEQRNREVIKTMQLLQSASENHSARNFEGMLVDANEGLKIDPKRVMFLLNKAVANFHLGNTVGARKDINQAIKLMESGQWSEGETKVRTQEDARIEAGARVILYSWRGLIDSNIIPYNLLTKSQKKAFPIKVSDEYMFAGIDESPNLESPGLVACYIYANTDKGDPLSFIIITQSELDQRYFYTKEDVNNSQKKVVDFDVDLSLRNRWGAILPVFPKGKYDHNMRIKMISAQKSLCISFFSPVGSKMAKMSFDELLHGNITKYPKEFETP</sequence>